<dbReference type="RefSeq" id="WP_067616106.1">
    <property type="nucleotide sequence ID" value="NZ_MAGO01000002.1"/>
</dbReference>
<sequence length="146" mass="15804">MANSLIKSGFETFEHGADIGIRGYGTCLEEAFSNGAKAMFSIMVDDLTKIEAKQRREISSFSFDLTGLFVAFLNTLIAEADINHMVFSEFNCDIDTNTFSLKGEALGNTIPSGIGNIGVEIKGATFTEAKVEKRGDVFLAQCVVDV</sequence>
<protein>
    <submittedName>
        <fullName evidence="6">Archease</fullName>
    </submittedName>
</protein>
<dbReference type="PANTHER" id="PTHR12682:SF11">
    <property type="entry name" value="PROTEIN ARCHEASE"/>
    <property type="match status" value="1"/>
</dbReference>
<evidence type="ECO:0000256" key="3">
    <source>
        <dbReference type="ARBA" id="ARBA00022723"/>
    </source>
</evidence>
<evidence type="ECO:0000313" key="7">
    <source>
        <dbReference type="Proteomes" id="UP000093080"/>
    </source>
</evidence>
<dbReference type="GO" id="GO:0008033">
    <property type="term" value="P:tRNA processing"/>
    <property type="evidence" value="ECO:0007669"/>
    <property type="project" value="UniProtKB-KW"/>
</dbReference>
<dbReference type="InterPro" id="IPR036820">
    <property type="entry name" value="Archease_dom_sf"/>
</dbReference>
<evidence type="ECO:0000256" key="2">
    <source>
        <dbReference type="ARBA" id="ARBA00022694"/>
    </source>
</evidence>
<dbReference type="Gene3D" id="3.55.10.10">
    <property type="entry name" value="Archease domain"/>
    <property type="match status" value="1"/>
</dbReference>
<comment type="similarity">
    <text evidence="1">Belongs to the archease family.</text>
</comment>
<keyword evidence="3" id="KW-0479">Metal-binding</keyword>
<dbReference type="Pfam" id="PF01951">
    <property type="entry name" value="Archease"/>
    <property type="match status" value="1"/>
</dbReference>
<dbReference type="InterPro" id="IPR023572">
    <property type="entry name" value="Archease_dom"/>
</dbReference>
<dbReference type="STRING" id="1156395.DBT_0531"/>
<keyword evidence="4" id="KW-0106">Calcium</keyword>
<feature type="domain" description="Archease" evidence="5">
    <location>
        <begin position="10"/>
        <end position="146"/>
    </location>
</feature>
<keyword evidence="2" id="KW-0819">tRNA processing</keyword>
<dbReference type="InterPro" id="IPR002804">
    <property type="entry name" value="Archease"/>
</dbReference>
<evidence type="ECO:0000256" key="1">
    <source>
        <dbReference type="ARBA" id="ARBA00007963"/>
    </source>
</evidence>
<dbReference type="GO" id="GO:0046872">
    <property type="term" value="F:metal ion binding"/>
    <property type="evidence" value="ECO:0007669"/>
    <property type="project" value="UniProtKB-KW"/>
</dbReference>
<dbReference type="Proteomes" id="UP000093080">
    <property type="component" value="Unassembled WGS sequence"/>
</dbReference>
<accession>A0A1B9F805</accession>
<dbReference type="SUPFAM" id="SSF69819">
    <property type="entry name" value="MTH1598-like"/>
    <property type="match status" value="1"/>
</dbReference>
<dbReference type="EMBL" id="MAGO01000002">
    <property type="protein sequence ID" value="OCC16069.1"/>
    <property type="molecule type" value="Genomic_DNA"/>
</dbReference>
<reference evidence="6 7" key="1">
    <citation type="submission" date="2016-06" db="EMBL/GenBank/DDBJ databases">
        <title>Respiratory ammonification of nitrate coupled to the oxidation of elemental sulfur in deep-sea autotrophic thermophilic bacteria.</title>
        <authorList>
            <person name="Slobodkina G.B."/>
            <person name="Mardanov A.V."/>
            <person name="Ravin N.V."/>
            <person name="Frolova A.A."/>
            <person name="Viryasiv M.B."/>
            <person name="Chernyh N.A."/>
            <person name="Bonch-Osmolovskaya E.A."/>
            <person name="Slobodkin A.I."/>
        </authorList>
    </citation>
    <scope>NUCLEOTIDE SEQUENCE [LARGE SCALE GENOMIC DNA]</scope>
    <source>
        <strain evidence="6 7">S69</strain>
    </source>
</reference>
<evidence type="ECO:0000259" key="5">
    <source>
        <dbReference type="Pfam" id="PF01951"/>
    </source>
</evidence>
<gene>
    <name evidence="6" type="ORF">DBT_0531</name>
</gene>
<proteinExistence type="inferred from homology"/>
<name>A0A1B9F805_9BACT</name>
<comment type="caution">
    <text evidence="6">The sequence shown here is derived from an EMBL/GenBank/DDBJ whole genome shotgun (WGS) entry which is preliminary data.</text>
</comment>
<dbReference type="PANTHER" id="PTHR12682">
    <property type="entry name" value="ARCHEASE"/>
    <property type="match status" value="1"/>
</dbReference>
<dbReference type="AlphaFoldDB" id="A0A1B9F805"/>
<evidence type="ECO:0000313" key="6">
    <source>
        <dbReference type="EMBL" id="OCC16069.1"/>
    </source>
</evidence>
<evidence type="ECO:0000256" key="4">
    <source>
        <dbReference type="ARBA" id="ARBA00022837"/>
    </source>
</evidence>
<organism evidence="6 7">
    <name type="scientific">Dissulfuribacter thermophilus</name>
    <dbReference type="NCBI Taxonomy" id="1156395"/>
    <lineage>
        <taxon>Bacteria</taxon>
        <taxon>Pseudomonadati</taxon>
        <taxon>Thermodesulfobacteriota</taxon>
        <taxon>Dissulfuribacteria</taxon>
        <taxon>Dissulfuribacterales</taxon>
        <taxon>Dissulfuribacteraceae</taxon>
        <taxon>Dissulfuribacter</taxon>
    </lineage>
</organism>
<keyword evidence="7" id="KW-1185">Reference proteome</keyword>